<organism evidence="2 3">
    <name type="scientific">Acanthopleuribacter pedis</name>
    <dbReference type="NCBI Taxonomy" id="442870"/>
    <lineage>
        <taxon>Bacteria</taxon>
        <taxon>Pseudomonadati</taxon>
        <taxon>Acidobacteriota</taxon>
        <taxon>Holophagae</taxon>
        <taxon>Acanthopleuribacterales</taxon>
        <taxon>Acanthopleuribacteraceae</taxon>
        <taxon>Acanthopleuribacter</taxon>
    </lineage>
</organism>
<dbReference type="InterPro" id="IPR041489">
    <property type="entry name" value="PDZ_6"/>
</dbReference>
<dbReference type="InterPro" id="IPR007549">
    <property type="entry name" value="DUF512"/>
</dbReference>
<dbReference type="InterPro" id="IPR013785">
    <property type="entry name" value="Aldolase_TIM"/>
</dbReference>
<feature type="domain" description="PDZ" evidence="1">
    <location>
        <begin position="1"/>
        <end position="68"/>
    </location>
</feature>
<sequence length="469" mass="52034">MARIPGTTHRRKGGVVVQSVTTDSIAALCGIEPGDKILSINGHMIPDSLSFSFNITMPELYIVVEKQNGEHWDLEIENDGDAAFGVGLEEDEIMLCKNKCVFCFVDQNPKGYRRSLLIKDEDIRLSFMYGNYSTLSSTDAAEEARIIREKIDPLYVSVHATDPEVRVFMLKNKKQGEILARLKRFAAGGIHFHAQVVLCPGVNDGPILAKTLEELAALHPYCLSIAVVPLGITEHRAKLTVLKPVSDAYCRETVAFCEDYRHRFEAEYGDPMVFLGDEFYLRAGLPIPPKPDYRDFPQMENGIGMVRRFVDGFEEGLLDLKLERGLKGTLVTGTLFGPVLSRCIDRLNQVFGTELRVVPIRNDAFGPTLITVAGLVHGRDTVTQLRGGDIGDFVVMPHVMLKDADTDPIMIDNYYPKHLASLLKVPVVGTPNTADGLLDVLRDWREHVLAWTPKPGEKVTAPRAPVAHG</sequence>
<keyword evidence="3" id="KW-1185">Reference proteome</keyword>
<dbReference type="Pfam" id="PF17820">
    <property type="entry name" value="PDZ_6"/>
    <property type="match status" value="1"/>
</dbReference>
<dbReference type="AlphaFoldDB" id="A0A8J7QLG9"/>
<name>A0A8J7QLG9_9BACT</name>
<dbReference type="SMART" id="SM00228">
    <property type="entry name" value="PDZ"/>
    <property type="match status" value="1"/>
</dbReference>
<reference evidence="2" key="1">
    <citation type="submission" date="2021-03" db="EMBL/GenBank/DDBJ databases">
        <authorList>
            <person name="Wang G."/>
        </authorList>
    </citation>
    <scope>NUCLEOTIDE SEQUENCE</scope>
    <source>
        <strain evidence="2">KCTC 12899</strain>
    </source>
</reference>
<gene>
    <name evidence="2" type="ORF">J3U88_16970</name>
</gene>
<dbReference type="Pfam" id="PF04459">
    <property type="entry name" value="DUF512"/>
    <property type="match status" value="1"/>
</dbReference>
<dbReference type="InterPro" id="IPR036034">
    <property type="entry name" value="PDZ_sf"/>
</dbReference>
<evidence type="ECO:0000259" key="1">
    <source>
        <dbReference type="PROSITE" id="PS50106"/>
    </source>
</evidence>
<evidence type="ECO:0000313" key="2">
    <source>
        <dbReference type="EMBL" id="MBO1320170.1"/>
    </source>
</evidence>
<dbReference type="PROSITE" id="PS50106">
    <property type="entry name" value="PDZ"/>
    <property type="match status" value="1"/>
</dbReference>
<dbReference type="SUPFAM" id="SSF50156">
    <property type="entry name" value="PDZ domain-like"/>
    <property type="match status" value="1"/>
</dbReference>
<dbReference type="InterPro" id="IPR058240">
    <property type="entry name" value="rSAM_sf"/>
</dbReference>
<dbReference type="Pfam" id="PF19238">
    <property type="entry name" value="Radical_SAM_2"/>
    <property type="match status" value="1"/>
</dbReference>
<dbReference type="InterPro" id="IPR001478">
    <property type="entry name" value="PDZ"/>
</dbReference>
<dbReference type="RefSeq" id="WP_207860124.1">
    <property type="nucleotide sequence ID" value="NZ_JAFREP010000016.1"/>
</dbReference>
<dbReference type="EMBL" id="JAFREP010000016">
    <property type="protein sequence ID" value="MBO1320170.1"/>
    <property type="molecule type" value="Genomic_DNA"/>
</dbReference>
<dbReference type="Proteomes" id="UP000664417">
    <property type="component" value="Unassembled WGS sequence"/>
</dbReference>
<evidence type="ECO:0000313" key="3">
    <source>
        <dbReference type="Proteomes" id="UP000664417"/>
    </source>
</evidence>
<dbReference type="InterPro" id="IPR045375">
    <property type="entry name" value="Put_radical_SAM-like_N"/>
</dbReference>
<dbReference type="SUPFAM" id="SSF102114">
    <property type="entry name" value="Radical SAM enzymes"/>
    <property type="match status" value="1"/>
</dbReference>
<proteinExistence type="predicted"/>
<dbReference type="Gene3D" id="2.30.42.10">
    <property type="match status" value="1"/>
</dbReference>
<comment type="caution">
    <text evidence="2">The sequence shown here is derived from an EMBL/GenBank/DDBJ whole genome shotgun (WGS) entry which is preliminary data.</text>
</comment>
<protein>
    <submittedName>
        <fullName evidence="2">DUF512 domain-containing protein</fullName>
    </submittedName>
</protein>
<accession>A0A8J7QLG9</accession>
<dbReference type="Gene3D" id="3.20.20.70">
    <property type="entry name" value="Aldolase class I"/>
    <property type="match status" value="1"/>
</dbReference>